<name>G7JHA4_MEDTR</name>
<dbReference type="PANTHER" id="PTHR34023">
    <property type="entry name" value="RNASE H DOMAIN-CONTAINING PROTEIN"/>
    <property type="match status" value="1"/>
</dbReference>
<dbReference type="PaxDb" id="3880-AES88300"/>
<reference evidence="2" key="3">
    <citation type="submission" date="2015-04" db="UniProtKB">
        <authorList>
            <consortium name="EnsemblPlants"/>
        </authorList>
    </citation>
    <scope>IDENTIFICATION</scope>
    <source>
        <strain evidence="2">cv. Jemalong A17</strain>
    </source>
</reference>
<evidence type="ECO:0000313" key="1">
    <source>
        <dbReference type="EMBL" id="AES88300.1"/>
    </source>
</evidence>
<accession>G7JHA4</accession>
<dbReference type="HOGENOM" id="CLU_843002_0_0_1"/>
<keyword evidence="3" id="KW-1185">Reference proteome</keyword>
<gene>
    <name evidence="1" type="ordered locus">MTR_4g052090</name>
</gene>
<organism evidence="1 3">
    <name type="scientific">Medicago truncatula</name>
    <name type="common">Barrel medic</name>
    <name type="synonym">Medicago tribuloides</name>
    <dbReference type="NCBI Taxonomy" id="3880"/>
    <lineage>
        <taxon>Eukaryota</taxon>
        <taxon>Viridiplantae</taxon>
        <taxon>Streptophyta</taxon>
        <taxon>Embryophyta</taxon>
        <taxon>Tracheophyta</taxon>
        <taxon>Spermatophyta</taxon>
        <taxon>Magnoliopsida</taxon>
        <taxon>eudicotyledons</taxon>
        <taxon>Gunneridae</taxon>
        <taxon>Pentapetalae</taxon>
        <taxon>rosids</taxon>
        <taxon>fabids</taxon>
        <taxon>Fabales</taxon>
        <taxon>Fabaceae</taxon>
        <taxon>Papilionoideae</taxon>
        <taxon>50 kb inversion clade</taxon>
        <taxon>NPAAA clade</taxon>
        <taxon>Hologalegina</taxon>
        <taxon>IRL clade</taxon>
        <taxon>Trifolieae</taxon>
        <taxon>Medicago</taxon>
    </lineage>
</organism>
<evidence type="ECO:0008006" key="4">
    <source>
        <dbReference type="Google" id="ProtNLM"/>
    </source>
</evidence>
<dbReference type="EMBL" id="CM001220">
    <property type="protein sequence ID" value="AES88300.1"/>
    <property type="molecule type" value="Genomic_DNA"/>
</dbReference>
<proteinExistence type="predicted"/>
<protein>
    <recommendedName>
        <fullName evidence="4">RNase H type-1 domain-containing protein</fullName>
    </recommendedName>
</protein>
<dbReference type="eggNOG" id="KOG1075">
    <property type="taxonomic scope" value="Eukaryota"/>
</dbReference>
<sequence length="330" mass="38675">MVLLDFHFFSPLAPPVSNKQNCITTIQARRRNGQMVSRRLDKEICDLRWRIQFSEATVEHLVRSQSDHNHLLLHCSHPTPSPMERPFRFQVAWCTHVDYPSLVKQAWNRDKDNVVKSLRKRELEAIRLNSRIQRMLANIDSTSLMVLHGKLLHEYEQILFHKKTFWSKNLKRSGSSLVAEILLSFALKRSFEERGISFIPGRSTKDNTIILQEIIYPMNKKKKRKRDMVLNHMIWWIWDSLSKLGSCLVHHADVFTHHYEIETATIRKYMDEAWAFLLCHTLREGNMCADFLAKLGIWCTSELLTILDPPAELRLLLMADNMGVSYSRGH</sequence>
<dbReference type="PANTHER" id="PTHR34023:SF4">
    <property type="entry name" value="RNASE H TYPE-1 DOMAIN-CONTAINING PROTEIN"/>
    <property type="match status" value="1"/>
</dbReference>
<dbReference type="EnsemblPlants" id="AES88300">
    <property type="protein sequence ID" value="AES88300"/>
    <property type="gene ID" value="MTR_4g052090"/>
</dbReference>
<reference evidence="1 3" key="1">
    <citation type="journal article" date="2011" name="Nature">
        <title>The Medicago genome provides insight into the evolution of rhizobial symbioses.</title>
        <authorList>
            <person name="Young N.D."/>
            <person name="Debelle F."/>
            <person name="Oldroyd G.E."/>
            <person name="Geurts R."/>
            <person name="Cannon S.B."/>
            <person name="Udvardi M.K."/>
            <person name="Benedito V.A."/>
            <person name="Mayer K.F."/>
            <person name="Gouzy J."/>
            <person name="Schoof H."/>
            <person name="Van de Peer Y."/>
            <person name="Proost S."/>
            <person name="Cook D.R."/>
            <person name="Meyers B.C."/>
            <person name="Spannagl M."/>
            <person name="Cheung F."/>
            <person name="De Mita S."/>
            <person name="Krishnakumar V."/>
            <person name="Gundlach H."/>
            <person name="Zhou S."/>
            <person name="Mudge J."/>
            <person name="Bharti A.K."/>
            <person name="Murray J.D."/>
            <person name="Naoumkina M.A."/>
            <person name="Rosen B."/>
            <person name="Silverstein K.A."/>
            <person name="Tang H."/>
            <person name="Rombauts S."/>
            <person name="Zhao P.X."/>
            <person name="Zhou P."/>
            <person name="Barbe V."/>
            <person name="Bardou P."/>
            <person name="Bechner M."/>
            <person name="Bellec A."/>
            <person name="Berger A."/>
            <person name="Berges H."/>
            <person name="Bidwell S."/>
            <person name="Bisseling T."/>
            <person name="Choisne N."/>
            <person name="Couloux A."/>
            <person name="Denny R."/>
            <person name="Deshpande S."/>
            <person name="Dai X."/>
            <person name="Doyle J.J."/>
            <person name="Dudez A.M."/>
            <person name="Farmer A.D."/>
            <person name="Fouteau S."/>
            <person name="Franken C."/>
            <person name="Gibelin C."/>
            <person name="Gish J."/>
            <person name="Goldstein S."/>
            <person name="Gonzalez A.J."/>
            <person name="Green P.J."/>
            <person name="Hallab A."/>
            <person name="Hartog M."/>
            <person name="Hua A."/>
            <person name="Humphray S.J."/>
            <person name="Jeong D.H."/>
            <person name="Jing Y."/>
            <person name="Jocker A."/>
            <person name="Kenton S.M."/>
            <person name="Kim D.J."/>
            <person name="Klee K."/>
            <person name="Lai H."/>
            <person name="Lang C."/>
            <person name="Lin S."/>
            <person name="Macmil S.L."/>
            <person name="Magdelenat G."/>
            <person name="Matthews L."/>
            <person name="McCorrison J."/>
            <person name="Monaghan E.L."/>
            <person name="Mun J.H."/>
            <person name="Najar F.Z."/>
            <person name="Nicholson C."/>
            <person name="Noirot C."/>
            <person name="O'Bleness M."/>
            <person name="Paule C.R."/>
            <person name="Poulain J."/>
            <person name="Prion F."/>
            <person name="Qin B."/>
            <person name="Qu C."/>
            <person name="Retzel E.F."/>
            <person name="Riddle C."/>
            <person name="Sallet E."/>
            <person name="Samain S."/>
            <person name="Samson N."/>
            <person name="Sanders I."/>
            <person name="Saurat O."/>
            <person name="Scarpelli C."/>
            <person name="Schiex T."/>
            <person name="Segurens B."/>
            <person name="Severin A.J."/>
            <person name="Sherrier D.J."/>
            <person name="Shi R."/>
            <person name="Sims S."/>
            <person name="Singer S.R."/>
            <person name="Sinharoy S."/>
            <person name="Sterck L."/>
            <person name="Viollet A."/>
            <person name="Wang B.B."/>
            <person name="Wang K."/>
            <person name="Wang M."/>
            <person name="Wang X."/>
            <person name="Warfsmann J."/>
            <person name="Weissenbach J."/>
            <person name="White D.D."/>
            <person name="White J.D."/>
            <person name="Wiley G.B."/>
            <person name="Wincker P."/>
            <person name="Xing Y."/>
            <person name="Yang L."/>
            <person name="Yao Z."/>
            <person name="Ying F."/>
            <person name="Zhai J."/>
            <person name="Zhou L."/>
            <person name="Zuber A."/>
            <person name="Denarie J."/>
            <person name="Dixon R.A."/>
            <person name="May G.D."/>
            <person name="Schwartz D.C."/>
            <person name="Rogers J."/>
            <person name="Quetier F."/>
            <person name="Town C.D."/>
            <person name="Roe B.A."/>
        </authorList>
    </citation>
    <scope>NUCLEOTIDE SEQUENCE [LARGE SCALE GENOMIC DNA]</scope>
    <source>
        <strain evidence="1">A17</strain>
        <strain evidence="2 3">cv. Jemalong A17</strain>
    </source>
</reference>
<evidence type="ECO:0000313" key="3">
    <source>
        <dbReference type="Proteomes" id="UP000002051"/>
    </source>
</evidence>
<dbReference type="Proteomes" id="UP000002051">
    <property type="component" value="Chromosome 4"/>
</dbReference>
<evidence type="ECO:0000313" key="2">
    <source>
        <dbReference type="EnsemblPlants" id="AES88300"/>
    </source>
</evidence>
<reference evidence="1 3" key="2">
    <citation type="journal article" date="2014" name="BMC Genomics">
        <title>An improved genome release (version Mt4.0) for the model legume Medicago truncatula.</title>
        <authorList>
            <person name="Tang H."/>
            <person name="Krishnakumar V."/>
            <person name="Bidwell S."/>
            <person name="Rosen B."/>
            <person name="Chan A."/>
            <person name="Zhou S."/>
            <person name="Gentzbittel L."/>
            <person name="Childs K.L."/>
            <person name="Yandell M."/>
            <person name="Gundlach H."/>
            <person name="Mayer K.F."/>
            <person name="Schwartz D.C."/>
            <person name="Town C.D."/>
        </authorList>
    </citation>
    <scope>GENOME REANNOTATION</scope>
    <source>
        <strain evidence="2 3">cv. Jemalong A17</strain>
    </source>
</reference>
<dbReference type="AlphaFoldDB" id="G7JHA4"/>